<organism evidence="6 7">
    <name type="scientific">Stigmatella erecta</name>
    <dbReference type="NCBI Taxonomy" id="83460"/>
    <lineage>
        <taxon>Bacteria</taxon>
        <taxon>Pseudomonadati</taxon>
        <taxon>Myxococcota</taxon>
        <taxon>Myxococcia</taxon>
        <taxon>Myxococcales</taxon>
        <taxon>Cystobacterineae</taxon>
        <taxon>Archangiaceae</taxon>
        <taxon>Stigmatella</taxon>
    </lineage>
</organism>
<protein>
    <submittedName>
        <fullName evidence="6">Prohead serine protease</fullName>
    </submittedName>
</protein>
<name>A0A1I0J9W7_9BACT</name>
<dbReference type="EMBL" id="FOIJ01000007">
    <property type="protein sequence ID" value="SEU06790.1"/>
    <property type="molecule type" value="Genomic_DNA"/>
</dbReference>
<keyword evidence="1" id="KW-1188">Viral release from host cell</keyword>
<evidence type="ECO:0000259" key="5">
    <source>
        <dbReference type="Pfam" id="PF04586"/>
    </source>
</evidence>
<dbReference type="Pfam" id="PF25209">
    <property type="entry name" value="Phage_capsid_4"/>
    <property type="match status" value="1"/>
</dbReference>
<gene>
    <name evidence="6" type="ORF">SAMN05443639_10791</name>
</gene>
<dbReference type="GO" id="GO:0008233">
    <property type="term" value="F:peptidase activity"/>
    <property type="evidence" value="ECO:0007669"/>
    <property type="project" value="UniProtKB-KW"/>
</dbReference>
<keyword evidence="2 6" id="KW-0645">Protease</keyword>
<evidence type="ECO:0000313" key="6">
    <source>
        <dbReference type="EMBL" id="SEU06790.1"/>
    </source>
</evidence>
<dbReference type="Proteomes" id="UP000199181">
    <property type="component" value="Unassembled WGS sequence"/>
</dbReference>
<sequence length="629" mass="68160">MDATKVTPGVGTRAAVAELVPSSLDEATRTVEVVFATGHRVKRFSWDGPFFEELSLDPAHVRMGRLSSGRAPVLNSHNVYSPTAHVGVVERAWISNGEGRAVLRFARDDDESERVWNKVRQGILRSVSVGYSVHKAIQTEKGEGQPPVFRVVDWEPLEISPVAIPADPQSIIRSNPTHEGTRMTLPNEKTQHETPEEIRALERQRCGDITTLVRRAQLPETLAEQLINSGAALEAARAQVLEALVQRSEATPVNEYAPAHDYEIRGQRGAHGDFIEAASDALVMRAGITVKKPHAAAGDLHRTSVLEMARTALSRSGGKSAPELVGMRLIQRSMSTSDFPLLLENSIRKSIGAGYEEEPATFREWTSSDTVPDFRPVLRPVLSSVPELMPVSELGEYKSGPMSEAAATYRVSKYGVAIHLSWELLLNDDLGAWLRVQPGLGQVARRKEADLLYGLFAENGGAGPTMADGKALFHADHKNIAPVAGQLDATSLDSARLLLRRQTALGGGQLSAAPRFLICGPELEGAAERVLALGSRPQSAGLDSAQPTWVSSLVPIIENRLGGTAFYIASAPGKPVDGLVVARLAENEGGPYIEREDAFIRDATSWKCRHVVGVKALDFRSLVKVPITQ</sequence>
<reference evidence="7" key="1">
    <citation type="submission" date="2016-10" db="EMBL/GenBank/DDBJ databases">
        <authorList>
            <person name="Varghese N."/>
            <person name="Submissions S."/>
        </authorList>
    </citation>
    <scope>NUCLEOTIDE SEQUENCE [LARGE SCALE GENOMIC DNA]</scope>
    <source>
        <strain evidence="7">DSM 16858</strain>
    </source>
</reference>
<evidence type="ECO:0000313" key="7">
    <source>
        <dbReference type="Proteomes" id="UP000199181"/>
    </source>
</evidence>
<dbReference type="GO" id="GO:0006508">
    <property type="term" value="P:proteolysis"/>
    <property type="evidence" value="ECO:0007669"/>
    <property type="project" value="UniProtKB-KW"/>
</dbReference>
<feature type="domain" description="Prohead serine protease" evidence="5">
    <location>
        <begin position="100"/>
        <end position="173"/>
    </location>
</feature>
<dbReference type="Pfam" id="PF04586">
    <property type="entry name" value="Peptidase_S78"/>
    <property type="match status" value="1"/>
</dbReference>
<feature type="region of interest" description="Disordered" evidence="4">
    <location>
        <begin position="168"/>
        <end position="194"/>
    </location>
</feature>
<keyword evidence="7" id="KW-1185">Reference proteome</keyword>
<accession>A0A1I0J9W7</accession>
<dbReference type="NCBIfam" id="NF045541">
    <property type="entry name" value="scaf_prot_MCP2"/>
    <property type="match status" value="1"/>
</dbReference>
<dbReference type="AlphaFoldDB" id="A0A1I0J9W7"/>
<dbReference type="RefSeq" id="WP_245767513.1">
    <property type="nucleotide sequence ID" value="NZ_FOIJ01000007.1"/>
</dbReference>
<dbReference type="InterPro" id="IPR054613">
    <property type="entry name" value="Peptidase_S78_dom"/>
</dbReference>
<evidence type="ECO:0000256" key="1">
    <source>
        <dbReference type="ARBA" id="ARBA00022612"/>
    </source>
</evidence>
<keyword evidence="3" id="KW-0378">Hydrolase</keyword>
<evidence type="ECO:0000256" key="4">
    <source>
        <dbReference type="SAM" id="MobiDB-lite"/>
    </source>
</evidence>
<proteinExistence type="predicted"/>
<evidence type="ECO:0000256" key="3">
    <source>
        <dbReference type="ARBA" id="ARBA00022801"/>
    </source>
</evidence>
<evidence type="ECO:0000256" key="2">
    <source>
        <dbReference type="ARBA" id="ARBA00022670"/>
    </source>
</evidence>